<dbReference type="Proteomes" id="UP000887578">
    <property type="component" value="Unplaced"/>
</dbReference>
<evidence type="ECO:0000313" key="2">
    <source>
        <dbReference type="Proteomes" id="UP000887578"/>
    </source>
</evidence>
<evidence type="ECO:0000256" key="1">
    <source>
        <dbReference type="SAM" id="SignalP"/>
    </source>
</evidence>
<dbReference type="WBParaSite" id="PDA_v2.g22307.t1">
    <property type="protein sequence ID" value="PDA_v2.g22307.t1"/>
    <property type="gene ID" value="PDA_v2.g22307"/>
</dbReference>
<proteinExistence type="predicted"/>
<feature type="chain" id="PRO_5036834609" evidence="1">
    <location>
        <begin position="18"/>
        <end position="180"/>
    </location>
</feature>
<sequence>MRLLLLLFVVLFAKTESLSLGSFFNGLLGFSSDSDSQLIGIPSKSEGLINGTTEIFLNETIKSNNNSLTTTLHPEEYEYQDVETTTLSNTVMSLEGTTVETLETPLQTIESNTVTEVVALETVITESTPEVTIQSDSESTLIPKTELGDFVDINRDNFIDEGSGEEISKGISFLIIFIIE</sequence>
<protein>
    <submittedName>
        <fullName evidence="3">Uncharacterized protein</fullName>
    </submittedName>
</protein>
<reference evidence="3" key="1">
    <citation type="submission" date="2022-11" db="UniProtKB">
        <authorList>
            <consortium name="WormBaseParasite"/>
        </authorList>
    </citation>
    <scope>IDENTIFICATION</scope>
</reference>
<dbReference type="AlphaFoldDB" id="A0A914PU95"/>
<organism evidence="2 3">
    <name type="scientific">Panagrolaimus davidi</name>
    <dbReference type="NCBI Taxonomy" id="227884"/>
    <lineage>
        <taxon>Eukaryota</taxon>
        <taxon>Metazoa</taxon>
        <taxon>Ecdysozoa</taxon>
        <taxon>Nematoda</taxon>
        <taxon>Chromadorea</taxon>
        <taxon>Rhabditida</taxon>
        <taxon>Tylenchina</taxon>
        <taxon>Panagrolaimomorpha</taxon>
        <taxon>Panagrolaimoidea</taxon>
        <taxon>Panagrolaimidae</taxon>
        <taxon>Panagrolaimus</taxon>
    </lineage>
</organism>
<keyword evidence="2" id="KW-1185">Reference proteome</keyword>
<keyword evidence="1" id="KW-0732">Signal</keyword>
<accession>A0A914PU95</accession>
<evidence type="ECO:0000313" key="3">
    <source>
        <dbReference type="WBParaSite" id="PDA_v2.g22307.t1"/>
    </source>
</evidence>
<feature type="signal peptide" evidence="1">
    <location>
        <begin position="1"/>
        <end position="17"/>
    </location>
</feature>
<name>A0A914PU95_9BILA</name>